<evidence type="ECO:0000313" key="3">
    <source>
        <dbReference type="Proteomes" id="UP000648182"/>
    </source>
</evidence>
<dbReference type="Pfam" id="PF14534">
    <property type="entry name" value="DUF4440"/>
    <property type="match status" value="1"/>
</dbReference>
<organism evidence="2 3">
    <name type="scientific">Bacillus norwichensis</name>
    <dbReference type="NCBI Taxonomy" id="2762217"/>
    <lineage>
        <taxon>Bacteria</taxon>
        <taxon>Bacillati</taxon>
        <taxon>Bacillota</taxon>
        <taxon>Bacilli</taxon>
        <taxon>Bacillales</taxon>
        <taxon>Bacillaceae</taxon>
        <taxon>Bacillus</taxon>
    </lineage>
</organism>
<name>A0ABR8VIS3_9BACI</name>
<evidence type="ECO:0000313" key="2">
    <source>
        <dbReference type="EMBL" id="MBD8004623.1"/>
    </source>
</evidence>
<protein>
    <submittedName>
        <fullName evidence="2">DUF4440 domain-containing protein</fullName>
    </submittedName>
</protein>
<dbReference type="InterPro" id="IPR027843">
    <property type="entry name" value="DUF4440"/>
</dbReference>
<feature type="domain" description="DUF4440" evidence="1">
    <location>
        <begin position="6"/>
        <end position="88"/>
    </location>
</feature>
<dbReference type="SUPFAM" id="SSF54427">
    <property type="entry name" value="NTF2-like"/>
    <property type="match status" value="1"/>
</dbReference>
<reference evidence="2 3" key="1">
    <citation type="submission" date="2020-08" db="EMBL/GenBank/DDBJ databases">
        <title>A Genomic Blueprint of the Chicken Gut Microbiome.</title>
        <authorList>
            <person name="Gilroy R."/>
            <person name="Ravi A."/>
            <person name="Getino M."/>
            <person name="Pursley I."/>
            <person name="Horton D.L."/>
            <person name="Alikhan N.-F."/>
            <person name="Baker D."/>
            <person name="Gharbi K."/>
            <person name="Hall N."/>
            <person name="Watson M."/>
            <person name="Adriaenssens E.M."/>
            <person name="Foster-Nyarko E."/>
            <person name="Jarju S."/>
            <person name="Secka A."/>
            <person name="Antonio M."/>
            <person name="Oren A."/>
            <person name="Chaudhuri R."/>
            <person name="La Ragione R.M."/>
            <person name="Hildebrand F."/>
            <person name="Pallen M.J."/>
        </authorList>
    </citation>
    <scope>NUCLEOTIDE SEQUENCE [LARGE SCALE GENOMIC DNA]</scope>
    <source>
        <strain evidence="2 3">Sa1BUA2</strain>
    </source>
</reference>
<keyword evidence="3" id="KW-1185">Reference proteome</keyword>
<dbReference type="EMBL" id="JACSPV010000007">
    <property type="protein sequence ID" value="MBD8004623.1"/>
    <property type="molecule type" value="Genomic_DNA"/>
</dbReference>
<proteinExistence type="predicted"/>
<dbReference type="Gene3D" id="3.10.450.50">
    <property type="match status" value="1"/>
</dbReference>
<evidence type="ECO:0000259" key="1">
    <source>
        <dbReference type="Pfam" id="PF14534"/>
    </source>
</evidence>
<accession>A0ABR8VIS3</accession>
<dbReference type="InterPro" id="IPR032710">
    <property type="entry name" value="NTF2-like_dom_sf"/>
</dbReference>
<dbReference type="Proteomes" id="UP000648182">
    <property type="component" value="Unassembled WGS sequence"/>
</dbReference>
<sequence>MSRGYDDLDELLEDNYLEFGSSGKIYDKKAQLDRSDPTSSVQLTVTDFDIRCLAANVVLATYRTHKQTDETSTLRSSIWKFKKDKWQMVYHQGTPIL</sequence>
<gene>
    <name evidence="2" type="ORF">H9631_05970</name>
</gene>
<comment type="caution">
    <text evidence="2">The sequence shown here is derived from an EMBL/GenBank/DDBJ whole genome shotgun (WGS) entry which is preliminary data.</text>
</comment>